<evidence type="ECO:0000313" key="2">
    <source>
        <dbReference type="EMBL" id="KAL1208182.1"/>
    </source>
</evidence>
<keyword evidence="1" id="KW-0732">Signal</keyword>
<reference evidence="2 3" key="1">
    <citation type="submission" date="2024-04" db="EMBL/GenBank/DDBJ databases">
        <title>Genome assembly C_amara_ONT_v2.</title>
        <authorList>
            <person name="Yant L."/>
            <person name="Moore C."/>
            <person name="Slenker M."/>
        </authorList>
    </citation>
    <scope>NUCLEOTIDE SEQUENCE [LARGE SCALE GENOMIC DNA]</scope>
    <source>
        <tissue evidence="2">Leaf</tissue>
    </source>
</reference>
<keyword evidence="3" id="KW-1185">Reference proteome</keyword>
<proteinExistence type="predicted"/>
<sequence>MASKATLFIFVALFLSCILLVSVPGVEAQLIIPCKTSAQCKSIRCSSGSAQCVNSQCQCPSLDHVYPTKTNTHV</sequence>
<protein>
    <submittedName>
        <fullName evidence="2">Defensin-like protein</fullName>
    </submittedName>
</protein>
<evidence type="ECO:0000256" key="1">
    <source>
        <dbReference type="SAM" id="SignalP"/>
    </source>
</evidence>
<feature type="chain" id="PRO_5044850864" evidence="1">
    <location>
        <begin position="29"/>
        <end position="74"/>
    </location>
</feature>
<name>A0ABD1AN41_CARAN</name>
<comment type="caution">
    <text evidence="2">The sequence shown here is derived from an EMBL/GenBank/DDBJ whole genome shotgun (WGS) entry which is preliminary data.</text>
</comment>
<gene>
    <name evidence="2" type="ORF">V5N11_034900</name>
</gene>
<evidence type="ECO:0000313" key="3">
    <source>
        <dbReference type="Proteomes" id="UP001558713"/>
    </source>
</evidence>
<accession>A0ABD1AN41</accession>
<dbReference type="AlphaFoldDB" id="A0ABD1AN41"/>
<dbReference type="EMBL" id="JBANAX010000456">
    <property type="protein sequence ID" value="KAL1208182.1"/>
    <property type="molecule type" value="Genomic_DNA"/>
</dbReference>
<organism evidence="2 3">
    <name type="scientific">Cardamine amara subsp. amara</name>
    <dbReference type="NCBI Taxonomy" id="228776"/>
    <lineage>
        <taxon>Eukaryota</taxon>
        <taxon>Viridiplantae</taxon>
        <taxon>Streptophyta</taxon>
        <taxon>Embryophyta</taxon>
        <taxon>Tracheophyta</taxon>
        <taxon>Spermatophyta</taxon>
        <taxon>Magnoliopsida</taxon>
        <taxon>eudicotyledons</taxon>
        <taxon>Gunneridae</taxon>
        <taxon>Pentapetalae</taxon>
        <taxon>rosids</taxon>
        <taxon>malvids</taxon>
        <taxon>Brassicales</taxon>
        <taxon>Brassicaceae</taxon>
        <taxon>Cardamineae</taxon>
        <taxon>Cardamine</taxon>
    </lineage>
</organism>
<dbReference type="Proteomes" id="UP001558713">
    <property type="component" value="Unassembled WGS sequence"/>
</dbReference>
<feature type="signal peptide" evidence="1">
    <location>
        <begin position="1"/>
        <end position="28"/>
    </location>
</feature>
<dbReference type="PROSITE" id="PS51257">
    <property type="entry name" value="PROKAR_LIPOPROTEIN"/>
    <property type="match status" value="1"/>
</dbReference>